<comment type="cofactor">
    <cofactor evidence="1">
        <name>Mg(2+)</name>
        <dbReference type="ChEBI" id="CHEBI:18420"/>
    </cofactor>
</comment>
<dbReference type="GO" id="GO:0006099">
    <property type="term" value="P:tricarboxylic acid cycle"/>
    <property type="evidence" value="ECO:0007669"/>
    <property type="project" value="UniProtKB-KW"/>
</dbReference>
<dbReference type="GO" id="GO:0006097">
    <property type="term" value="P:glyoxylate cycle"/>
    <property type="evidence" value="ECO:0007669"/>
    <property type="project" value="UniProtKB-KW"/>
</dbReference>
<comment type="caution">
    <text evidence="8">The sequence shown here is derived from an EMBL/GenBank/DDBJ whole genome shotgun (WGS) entry which is preliminary data.</text>
</comment>
<keyword evidence="3" id="KW-0816">Tricarboxylic acid cycle</keyword>
<evidence type="ECO:0008006" key="10">
    <source>
        <dbReference type="Google" id="ProtNLM"/>
    </source>
</evidence>
<proteinExistence type="predicted"/>
<dbReference type="SUPFAM" id="SSF53659">
    <property type="entry name" value="Isocitrate/Isopropylmalate dehydrogenase-like"/>
    <property type="match status" value="1"/>
</dbReference>
<evidence type="ECO:0000256" key="3">
    <source>
        <dbReference type="ARBA" id="ARBA00022532"/>
    </source>
</evidence>
<evidence type="ECO:0000313" key="8">
    <source>
        <dbReference type="EMBL" id="KAL3766662.1"/>
    </source>
</evidence>
<dbReference type="PANTHER" id="PTHR36999:SF1">
    <property type="entry name" value="ISOCITRATE DEHYDROGENASE (NADP(+))"/>
    <property type="match status" value="1"/>
</dbReference>
<dbReference type="Proteomes" id="UP001530293">
    <property type="component" value="Unassembled WGS sequence"/>
</dbReference>
<dbReference type="NCBIfam" id="TIGR00178">
    <property type="entry name" value="monomer_idh"/>
    <property type="match status" value="1"/>
</dbReference>
<evidence type="ECO:0000256" key="5">
    <source>
        <dbReference type="ARBA" id="ARBA00022842"/>
    </source>
</evidence>
<reference evidence="8 9" key="1">
    <citation type="submission" date="2024-10" db="EMBL/GenBank/DDBJ databases">
        <title>Updated reference genomes for cyclostephanoid diatoms.</title>
        <authorList>
            <person name="Roberts W.R."/>
            <person name="Alverson A.J."/>
        </authorList>
    </citation>
    <scope>NUCLEOTIDE SEQUENCE [LARGE SCALE GENOMIC DNA]</scope>
    <source>
        <strain evidence="8 9">AJA232-27</strain>
    </source>
</reference>
<keyword evidence="9" id="KW-1185">Reference proteome</keyword>
<dbReference type="InterPro" id="IPR004436">
    <property type="entry name" value="Isocitrate_DH_NADP_mono"/>
</dbReference>
<evidence type="ECO:0000256" key="6">
    <source>
        <dbReference type="ARBA" id="ARBA00022857"/>
    </source>
</evidence>
<dbReference type="AlphaFoldDB" id="A0ABD3MSK4"/>
<keyword evidence="2" id="KW-0329">Glyoxylate bypass</keyword>
<dbReference type="Gene3D" id="3.40.718.10">
    <property type="entry name" value="Isopropylmalate Dehydrogenase"/>
    <property type="match status" value="1"/>
</dbReference>
<name>A0ABD3MSK4_9STRA</name>
<evidence type="ECO:0000313" key="9">
    <source>
        <dbReference type="Proteomes" id="UP001530293"/>
    </source>
</evidence>
<dbReference type="GO" id="GO:0016491">
    <property type="term" value="F:oxidoreductase activity"/>
    <property type="evidence" value="ECO:0007669"/>
    <property type="project" value="UniProtKB-KW"/>
</dbReference>
<sequence length="869" mass="94975">MTSYLSKVIPLARARSSSPIVFNSMICPTPAGISGASAPSLRARGAHHHPLGSISPLTSVLSSRSDHALFGVPRGYTTAAFAGGVGDNLLFGLDRLGGEGGSDKEKKASLARSMSDVAVPDPPTSNHLHKSIPGATGKLFYTETDEAPALATFSLFPILSKFGALAEVDVVPVDISVAGRILAAFNDKLRPHQRVADNLSYLGDLCKTPEAVIVKLPNVSASVPQLDACIAELRSKGYDVPLYPHEPKDEEEERIKARYASVLGSAVNPVLREGNSDRRVAAPVKAYAQKNPHKLGIWSKASRTHVAHMDKGDFFASEQSTTMKDATEVSIEHVAPDGTVTVLKGTTKLQPGEVIDASTMSVEELCAYYEREISDAKQNDLLLSLHLKATMMKVSDPILFGHCVRVFFKDVFEKHGQILEEIGANPNLGLGAVLDAIDKKLPSDKAQEIRNDIDACYEERPWLAMVNSDKGITNLHVPSDIIIDASMPCVIRDSGQMWNKDNELEDTKCLIPDRCYATIYQEMISYCKTHGQFDVATMGNVSNVGLMAQKAEEYGSHDKTFEIPANGVVLVRDKNSNEVYFEHSVKKGDIWRMCQTKDAPIKDWVKLAVGRAKAAGTRAIFWLDKRRAHDASLIDKVNAYLNDHDLSGVDISIMKPEDAIRCTMERCTDGKDTISVTGNVLRDYLTDLFPILELGTSAKMLSIVPLLSGGGLYETGAGGSAPKHVQQFVKEGHLRWDSLGEYLATAVAFDHLGEITGNKKAALLAKTLNQAVGRILTNRKSPSRRVKEIDNRATNFYVALYWAEYLAAEDPAYQPIFDKLSRNRSKIVEEFKASQGEPVDLGGYYLFDREKTARAMLPSATLNDIINGI</sequence>
<accession>A0ABD3MSK4</accession>
<organism evidence="8 9">
    <name type="scientific">Discostella pseudostelligera</name>
    <dbReference type="NCBI Taxonomy" id="259834"/>
    <lineage>
        <taxon>Eukaryota</taxon>
        <taxon>Sar</taxon>
        <taxon>Stramenopiles</taxon>
        <taxon>Ochrophyta</taxon>
        <taxon>Bacillariophyta</taxon>
        <taxon>Coscinodiscophyceae</taxon>
        <taxon>Thalassiosirophycidae</taxon>
        <taxon>Stephanodiscales</taxon>
        <taxon>Stephanodiscaceae</taxon>
        <taxon>Discostella</taxon>
    </lineage>
</organism>
<evidence type="ECO:0000256" key="7">
    <source>
        <dbReference type="ARBA" id="ARBA00023002"/>
    </source>
</evidence>
<dbReference type="EMBL" id="JALLBG020000082">
    <property type="protein sequence ID" value="KAL3766662.1"/>
    <property type="molecule type" value="Genomic_DNA"/>
</dbReference>
<evidence type="ECO:0000256" key="1">
    <source>
        <dbReference type="ARBA" id="ARBA00001946"/>
    </source>
</evidence>
<dbReference type="PANTHER" id="PTHR36999">
    <property type="entry name" value="ISOCITRATE DEHYDROGENASE [NADP]"/>
    <property type="match status" value="1"/>
</dbReference>
<dbReference type="GO" id="GO:0046872">
    <property type="term" value="F:metal ion binding"/>
    <property type="evidence" value="ECO:0007669"/>
    <property type="project" value="UniProtKB-KW"/>
</dbReference>
<gene>
    <name evidence="8" type="ORF">ACHAWU_003418</name>
</gene>
<dbReference type="Pfam" id="PF03971">
    <property type="entry name" value="IDH"/>
    <property type="match status" value="1"/>
</dbReference>
<keyword evidence="6" id="KW-0521">NADP</keyword>
<evidence type="ECO:0000256" key="4">
    <source>
        <dbReference type="ARBA" id="ARBA00022723"/>
    </source>
</evidence>
<evidence type="ECO:0000256" key="2">
    <source>
        <dbReference type="ARBA" id="ARBA00022435"/>
    </source>
</evidence>
<keyword evidence="7" id="KW-0560">Oxidoreductase</keyword>
<protein>
    <recommendedName>
        <fullName evidence="10">Isocitrate dehydrogenase (NADP(+))</fullName>
    </recommendedName>
</protein>
<keyword evidence="4" id="KW-0479">Metal-binding</keyword>
<keyword evidence="5" id="KW-0460">Magnesium</keyword>